<dbReference type="GO" id="GO:0016787">
    <property type="term" value="F:hydrolase activity"/>
    <property type="evidence" value="ECO:0007669"/>
    <property type="project" value="UniProtKB-KW"/>
</dbReference>
<dbReference type="Pfam" id="PF16124">
    <property type="entry name" value="RecQ_Zn_bind"/>
    <property type="match status" value="1"/>
</dbReference>
<dbReference type="Proteomes" id="UP000460287">
    <property type="component" value="Unassembled WGS sequence"/>
</dbReference>
<dbReference type="InterPro" id="IPR044876">
    <property type="entry name" value="HRDC_dom_sf"/>
</dbReference>
<evidence type="ECO:0000256" key="11">
    <source>
        <dbReference type="ARBA" id="ARBA00023125"/>
    </source>
</evidence>
<dbReference type="SUPFAM" id="SSF47819">
    <property type="entry name" value="HRDC-like"/>
    <property type="match status" value="1"/>
</dbReference>
<evidence type="ECO:0000256" key="3">
    <source>
        <dbReference type="ARBA" id="ARBA00005446"/>
    </source>
</evidence>
<dbReference type="InterPro" id="IPR018982">
    <property type="entry name" value="RQC_domain"/>
</dbReference>
<dbReference type="SMART" id="SM00341">
    <property type="entry name" value="HRDC"/>
    <property type="match status" value="1"/>
</dbReference>
<dbReference type="SUPFAM" id="SSF52540">
    <property type="entry name" value="P-loop containing nucleoside triphosphate hydrolases"/>
    <property type="match status" value="1"/>
</dbReference>
<dbReference type="GO" id="GO:0005737">
    <property type="term" value="C:cytoplasm"/>
    <property type="evidence" value="ECO:0007669"/>
    <property type="project" value="TreeGrafter"/>
</dbReference>
<evidence type="ECO:0000259" key="17">
    <source>
        <dbReference type="PROSITE" id="PS50967"/>
    </source>
</evidence>
<dbReference type="RefSeq" id="WP_154531146.1">
    <property type="nucleotide sequence ID" value="NZ_JAQXTV010000089.1"/>
</dbReference>
<dbReference type="GO" id="GO:0006310">
    <property type="term" value="P:DNA recombination"/>
    <property type="evidence" value="ECO:0007669"/>
    <property type="project" value="UniProtKB-UniRule"/>
</dbReference>
<keyword evidence="4" id="KW-0479">Metal-binding</keyword>
<dbReference type="FunFam" id="3.40.50.300:FF:001389">
    <property type="entry name" value="ATP-dependent DNA helicase RecQ"/>
    <property type="match status" value="1"/>
</dbReference>
<dbReference type="InterPro" id="IPR014001">
    <property type="entry name" value="Helicase_ATP-bd"/>
</dbReference>
<evidence type="ECO:0000256" key="8">
    <source>
        <dbReference type="ARBA" id="ARBA00022806"/>
    </source>
</evidence>
<dbReference type="GO" id="GO:0009378">
    <property type="term" value="F:four-way junction helicase activity"/>
    <property type="evidence" value="ECO:0007669"/>
    <property type="project" value="TreeGrafter"/>
</dbReference>
<keyword evidence="8 20" id="KW-0347">Helicase</keyword>
<evidence type="ECO:0000256" key="16">
    <source>
        <dbReference type="NCBIfam" id="TIGR01389"/>
    </source>
</evidence>
<feature type="domain" description="Helicase ATP-binding" evidence="18">
    <location>
        <begin position="25"/>
        <end position="194"/>
    </location>
</feature>
<evidence type="ECO:0000256" key="12">
    <source>
        <dbReference type="ARBA" id="ARBA00023172"/>
    </source>
</evidence>
<evidence type="ECO:0000256" key="1">
    <source>
        <dbReference type="ARBA" id="ARBA00001946"/>
    </source>
</evidence>
<keyword evidence="9" id="KW-0862">Zinc</keyword>
<comment type="cofactor">
    <cofactor evidence="2">
        <name>Zn(2+)</name>
        <dbReference type="ChEBI" id="CHEBI:29105"/>
    </cofactor>
</comment>
<keyword evidence="13" id="KW-0234">DNA repair</keyword>
<dbReference type="GO" id="GO:0005524">
    <property type="term" value="F:ATP binding"/>
    <property type="evidence" value="ECO:0007669"/>
    <property type="project" value="UniProtKB-KW"/>
</dbReference>
<keyword evidence="5" id="KW-0547">Nucleotide-binding</keyword>
<gene>
    <name evidence="20" type="primary">recQ</name>
    <name evidence="20" type="ORF">FYJ33_07485</name>
</gene>
<evidence type="ECO:0000259" key="18">
    <source>
        <dbReference type="PROSITE" id="PS51192"/>
    </source>
</evidence>
<keyword evidence="11" id="KW-0238">DNA-binding</keyword>
<evidence type="ECO:0000313" key="21">
    <source>
        <dbReference type="Proteomes" id="UP000460287"/>
    </source>
</evidence>
<dbReference type="InterPro" id="IPR004589">
    <property type="entry name" value="DNA_helicase_ATP-dep_RecQ"/>
</dbReference>
<evidence type="ECO:0000256" key="14">
    <source>
        <dbReference type="ARBA" id="ARBA00023235"/>
    </source>
</evidence>
<dbReference type="InterPro" id="IPR027417">
    <property type="entry name" value="P-loop_NTPase"/>
</dbReference>
<keyword evidence="10" id="KW-0067">ATP-binding</keyword>
<organism evidence="20 21">
    <name type="scientific">Inconstantimicrobium porci</name>
    <dbReference type="NCBI Taxonomy" id="2652291"/>
    <lineage>
        <taxon>Bacteria</taxon>
        <taxon>Bacillati</taxon>
        <taxon>Bacillota</taxon>
        <taxon>Clostridia</taxon>
        <taxon>Eubacteriales</taxon>
        <taxon>Clostridiaceae</taxon>
        <taxon>Inconstantimicrobium</taxon>
    </lineage>
</organism>
<feature type="domain" description="Helicase C-terminal" evidence="19">
    <location>
        <begin position="218"/>
        <end position="361"/>
    </location>
</feature>
<dbReference type="GO" id="GO:0043138">
    <property type="term" value="F:3'-5' DNA helicase activity"/>
    <property type="evidence" value="ECO:0007669"/>
    <property type="project" value="UniProtKB-EC"/>
</dbReference>
<dbReference type="SMART" id="SM00487">
    <property type="entry name" value="DEXDc"/>
    <property type="match status" value="1"/>
</dbReference>
<dbReference type="GO" id="GO:0006281">
    <property type="term" value="P:DNA repair"/>
    <property type="evidence" value="ECO:0007669"/>
    <property type="project" value="UniProtKB-KW"/>
</dbReference>
<dbReference type="Gene3D" id="1.10.10.10">
    <property type="entry name" value="Winged helix-like DNA-binding domain superfamily/Winged helix DNA-binding domain"/>
    <property type="match status" value="1"/>
</dbReference>
<proteinExistence type="inferred from homology"/>
<evidence type="ECO:0000313" key="20">
    <source>
        <dbReference type="EMBL" id="MSR91258.1"/>
    </source>
</evidence>
<dbReference type="EC" id="5.6.2.4" evidence="16"/>
<dbReference type="InterPro" id="IPR006293">
    <property type="entry name" value="DNA_helicase_ATP-dep_RecQ_bac"/>
</dbReference>
<evidence type="ECO:0000256" key="13">
    <source>
        <dbReference type="ARBA" id="ARBA00023204"/>
    </source>
</evidence>
<comment type="catalytic activity">
    <reaction evidence="15">
        <text>Couples ATP hydrolysis with the unwinding of duplex DNA by translocating in the 3'-5' direction.</text>
        <dbReference type="EC" id="5.6.2.4"/>
    </reaction>
</comment>
<dbReference type="InterPro" id="IPR032284">
    <property type="entry name" value="RecQ_Zn-bd"/>
</dbReference>
<dbReference type="InterPro" id="IPR010997">
    <property type="entry name" value="HRDC-like_sf"/>
</dbReference>
<dbReference type="EMBL" id="VULX01000008">
    <property type="protein sequence ID" value="MSR91258.1"/>
    <property type="molecule type" value="Genomic_DNA"/>
</dbReference>
<reference evidence="20 21" key="1">
    <citation type="submission" date="2019-08" db="EMBL/GenBank/DDBJ databases">
        <title>In-depth cultivation of the pig gut microbiome towards novel bacterial diversity and tailored functional studies.</title>
        <authorList>
            <person name="Wylensek D."/>
            <person name="Hitch T.C.A."/>
            <person name="Clavel T."/>
        </authorList>
    </citation>
    <scope>NUCLEOTIDE SEQUENCE [LARGE SCALE GENOMIC DNA]</scope>
    <source>
        <strain evidence="20 21">WCA-383-APC-5B</strain>
    </source>
</reference>
<dbReference type="Pfam" id="PF00570">
    <property type="entry name" value="HRDC"/>
    <property type="match status" value="1"/>
</dbReference>
<evidence type="ECO:0000256" key="6">
    <source>
        <dbReference type="ARBA" id="ARBA00022763"/>
    </source>
</evidence>
<sequence>MNKIQDILEKYFGIKSLRKEQKIIIESILSGRDVFCLLPTGGGKSLCYELTAMVMKGVTIVVSPLISLMKDQVDYLKSIGIPAQYINSTQSNAEIDRILMDIESGSVKIIYIAPERLNSEFFINRFNNIDISQVAVDEAHCVSQWGHDFRRSYRNINPFIKSLKKRPVVTAFTATATEAVRKDTINLLGLQAPFIFFGGFYRSNLQINLYKEIDKIEFIKDYIRSHEEECGIIYCSLRREVDSLFMGLKDIGYSVTRYHGGMSDEEKNENQDDFLFERKNVMIATNAFGMGIDKSNIRYIIHVSMPKNIEGYYQEIGRGGRDGTLCRCHLLYNRDDIRSAEFLINTSTKIERREIELKKLQSMIEFCETDECYNEFILNYFGDTEKKKFCGTCSNCVKNDSLKDLTIEAQKILSCLYRTREKFGISVMCDVLRGFKGTKITQYRLDELSTFGIMRDYSSKAIKDVINILLEQGLVDMKEGTYSMLLLNNNSYKVLKGQEKVFGKLSDNAVCEDEELFKKLRIYRKDVSRKENVKPYIVFSDSVLIEIANTKPKTLEELGSINGIGNKKIDKYGSDVLSIVKNSRSDK</sequence>
<dbReference type="InterPro" id="IPR036390">
    <property type="entry name" value="WH_DNA-bd_sf"/>
</dbReference>
<dbReference type="GO" id="GO:0030894">
    <property type="term" value="C:replisome"/>
    <property type="evidence" value="ECO:0007669"/>
    <property type="project" value="TreeGrafter"/>
</dbReference>
<keyword evidence="7 20" id="KW-0378">Hydrolase</keyword>
<dbReference type="NCBIfam" id="TIGR00614">
    <property type="entry name" value="recQ_fam"/>
    <property type="match status" value="1"/>
</dbReference>
<dbReference type="SUPFAM" id="SSF46785">
    <property type="entry name" value="Winged helix' DNA-binding domain"/>
    <property type="match status" value="1"/>
</dbReference>
<feature type="domain" description="HRDC" evidence="17">
    <location>
        <begin position="510"/>
        <end position="587"/>
    </location>
</feature>
<keyword evidence="14" id="KW-0413">Isomerase</keyword>
<evidence type="ECO:0000259" key="19">
    <source>
        <dbReference type="PROSITE" id="PS51194"/>
    </source>
</evidence>
<dbReference type="GO" id="GO:0043590">
    <property type="term" value="C:bacterial nucleoid"/>
    <property type="evidence" value="ECO:0007669"/>
    <property type="project" value="TreeGrafter"/>
</dbReference>
<dbReference type="PANTHER" id="PTHR13710">
    <property type="entry name" value="DNA HELICASE RECQ FAMILY MEMBER"/>
    <property type="match status" value="1"/>
</dbReference>
<dbReference type="Gene3D" id="1.10.150.80">
    <property type="entry name" value="HRDC domain"/>
    <property type="match status" value="1"/>
</dbReference>
<accession>A0A7X2MY72</accession>
<keyword evidence="21" id="KW-1185">Reference proteome</keyword>
<dbReference type="CDD" id="cd17920">
    <property type="entry name" value="DEXHc_RecQ"/>
    <property type="match status" value="1"/>
</dbReference>
<dbReference type="PROSITE" id="PS51192">
    <property type="entry name" value="HELICASE_ATP_BIND_1"/>
    <property type="match status" value="1"/>
</dbReference>
<evidence type="ECO:0000256" key="15">
    <source>
        <dbReference type="ARBA" id="ARBA00034617"/>
    </source>
</evidence>
<comment type="similarity">
    <text evidence="3">Belongs to the helicase family. RecQ subfamily.</text>
</comment>
<evidence type="ECO:0000256" key="9">
    <source>
        <dbReference type="ARBA" id="ARBA00022833"/>
    </source>
</evidence>
<dbReference type="GO" id="GO:0009432">
    <property type="term" value="P:SOS response"/>
    <property type="evidence" value="ECO:0007669"/>
    <property type="project" value="UniProtKB-UniRule"/>
</dbReference>
<dbReference type="PROSITE" id="PS50967">
    <property type="entry name" value="HRDC"/>
    <property type="match status" value="1"/>
</dbReference>
<dbReference type="InterPro" id="IPR036388">
    <property type="entry name" value="WH-like_DNA-bd_sf"/>
</dbReference>
<dbReference type="GO" id="GO:0006260">
    <property type="term" value="P:DNA replication"/>
    <property type="evidence" value="ECO:0007669"/>
    <property type="project" value="InterPro"/>
</dbReference>
<dbReference type="SMART" id="SM00490">
    <property type="entry name" value="HELICc"/>
    <property type="match status" value="1"/>
</dbReference>
<protein>
    <recommendedName>
        <fullName evidence="16">DNA helicase RecQ</fullName>
        <ecNumber evidence="16">5.6.2.4</ecNumber>
    </recommendedName>
</protein>
<evidence type="ECO:0000256" key="4">
    <source>
        <dbReference type="ARBA" id="ARBA00022723"/>
    </source>
</evidence>
<dbReference type="NCBIfam" id="TIGR01389">
    <property type="entry name" value="recQ"/>
    <property type="match status" value="1"/>
</dbReference>
<dbReference type="GO" id="GO:0003677">
    <property type="term" value="F:DNA binding"/>
    <property type="evidence" value="ECO:0007669"/>
    <property type="project" value="UniProtKB-KW"/>
</dbReference>
<dbReference type="Pfam" id="PF00270">
    <property type="entry name" value="DEAD"/>
    <property type="match status" value="1"/>
</dbReference>
<dbReference type="PROSITE" id="PS51194">
    <property type="entry name" value="HELICASE_CTER"/>
    <property type="match status" value="1"/>
</dbReference>
<evidence type="ECO:0000256" key="5">
    <source>
        <dbReference type="ARBA" id="ARBA00022741"/>
    </source>
</evidence>
<dbReference type="Pfam" id="PF00271">
    <property type="entry name" value="Helicase_C"/>
    <property type="match status" value="1"/>
</dbReference>
<keyword evidence="12" id="KW-0233">DNA recombination</keyword>
<dbReference type="InterPro" id="IPR002121">
    <property type="entry name" value="HRDC_dom"/>
</dbReference>
<evidence type="ECO:0000256" key="2">
    <source>
        <dbReference type="ARBA" id="ARBA00001947"/>
    </source>
</evidence>
<dbReference type="GO" id="GO:0046872">
    <property type="term" value="F:metal ion binding"/>
    <property type="evidence" value="ECO:0007669"/>
    <property type="project" value="UniProtKB-KW"/>
</dbReference>
<dbReference type="InterPro" id="IPR001650">
    <property type="entry name" value="Helicase_C-like"/>
</dbReference>
<dbReference type="PANTHER" id="PTHR13710:SF105">
    <property type="entry name" value="ATP-DEPENDENT DNA HELICASE Q1"/>
    <property type="match status" value="1"/>
</dbReference>
<dbReference type="AlphaFoldDB" id="A0A7X2MY72"/>
<keyword evidence="6" id="KW-0227">DNA damage</keyword>
<dbReference type="Gene3D" id="3.40.50.300">
    <property type="entry name" value="P-loop containing nucleotide triphosphate hydrolases"/>
    <property type="match status" value="2"/>
</dbReference>
<comment type="caution">
    <text evidence="20">The sequence shown here is derived from an EMBL/GenBank/DDBJ whole genome shotgun (WGS) entry which is preliminary data.</text>
</comment>
<evidence type="ECO:0000256" key="7">
    <source>
        <dbReference type="ARBA" id="ARBA00022801"/>
    </source>
</evidence>
<comment type="cofactor">
    <cofactor evidence="1">
        <name>Mg(2+)</name>
        <dbReference type="ChEBI" id="CHEBI:18420"/>
    </cofactor>
</comment>
<dbReference type="SMART" id="SM00956">
    <property type="entry name" value="RQC"/>
    <property type="match status" value="1"/>
</dbReference>
<dbReference type="InterPro" id="IPR011545">
    <property type="entry name" value="DEAD/DEAH_box_helicase_dom"/>
</dbReference>
<name>A0A7X2MY72_9CLOT</name>
<dbReference type="Pfam" id="PF09382">
    <property type="entry name" value="RQC"/>
    <property type="match status" value="1"/>
</dbReference>
<evidence type="ECO:0000256" key="10">
    <source>
        <dbReference type="ARBA" id="ARBA00022840"/>
    </source>
</evidence>